<dbReference type="OrthoDB" id="2193793at2759"/>
<reference evidence="2 3" key="1">
    <citation type="submission" date="2019-01" db="EMBL/GenBank/DDBJ databases">
        <title>Nuclear Genome Assembly of the Microalgal Biofuel strain Nannochloropsis salina CCMP1776.</title>
        <authorList>
            <person name="Hovde B."/>
        </authorList>
    </citation>
    <scope>NUCLEOTIDE SEQUENCE [LARGE SCALE GENOMIC DNA]</scope>
    <source>
        <strain evidence="2 3">CCMP1776</strain>
    </source>
</reference>
<protein>
    <submittedName>
        <fullName evidence="2">Uncharacterized protein</fullName>
    </submittedName>
</protein>
<feature type="signal peptide" evidence="1">
    <location>
        <begin position="1"/>
        <end position="20"/>
    </location>
</feature>
<keyword evidence="3" id="KW-1185">Reference proteome</keyword>
<dbReference type="SUPFAM" id="SSF53756">
    <property type="entry name" value="UDP-Glycosyltransferase/glycogen phosphorylase"/>
    <property type="match status" value="1"/>
</dbReference>
<dbReference type="Pfam" id="PF13692">
    <property type="entry name" value="Glyco_trans_1_4"/>
    <property type="match status" value="1"/>
</dbReference>
<organism evidence="2 3">
    <name type="scientific">Nannochloropsis salina CCMP1776</name>
    <dbReference type="NCBI Taxonomy" id="1027361"/>
    <lineage>
        <taxon>Eukaryota</taxon>
        <taxon>Sar</taxon>
        <taxon>Stramenopiles</taxon>
        <taxon>Ochrophyta</taxon>
        <taxon>Eustigmatophyceae</taxon>
        <taxon>Eustigmatales</taxon>
        <taxon>Monodopsidaceae</taxon>
        <taxon>Microchloropsis</taxon>
        <taxon>Microchloropsis salina</taxon>
    </lineage>
</organism>
<feature type="chain" id="PRO_5020038515" evidence="1">
    <location>
        <begin position="21"/>
        <end position="440"/>
    </location>
</feature>
<accession>A0A4D9D255</accession>
<evidence type="ECO:0000256" key="1">
    <source>
        <dbReference type="SAM" id="SignalP"/>
    </source>
</evidence>
<dbReference type="AlphaFoldDB" id="A0A4D9D255"/>
<comment type="caution">
    <text evidence="2">The sequence shown here is derived from an EMBL/GenBank/DDBJ whole genome shotgun (WGS) entry which is preliminary data.</text>
</comment>
<sequence length="440" mass="49607">MSPNGLALGLVLLSFQRSTSLPAVHWFAPFYSGGGYCSEAIGFLQALSLQNVTLHIEQLLRHAADARPPLEESVVICHSEPGAWHPSRYPTSRCPPRKALYRVGRTMFETDRLPSGWAERMGRDKMDESKAKGWGLGEGYGRRGHGFEKLRSCSHTVWVPTAFQKRVFVEGGVEAERIQVIGEPVDTDFFSPENPVLLSLPPSSGLPPSLPPSSFLFLSIFKFEERKGFDLLLRAYFEAFAPGEEDVALLLLTNAYHSSDDFETPVKAIAKEYFPEKKYPEELPPVHIMSGATALQLLALYQAADVFVLPSRGEGWGRPHVEAMAMAKPVIATNWSGPTEFMTPTNSYPLHIEGLEEVRNGPFKGHRWASPSLSHLISLLQYTFSHQEEGREKGREARRDMVRRFSPEVMGEEVRRHLERIEERFRMREGERREGAKDEL</sequence>
<evidence type="ECO:0000313" key="2">
    <source>
        <dbReference type="EMBL" id="TFJ85811.1"/>
    </source>
</evidence>
<dbReference type="PANTHER" id="PTHR46656">
    <property type="entry name" value="PUTATIVE-RELATED"/>
    <property type="match status" value="1"/>
</dbReference>
<name>A0A4D9D255_9STRA</name>
<dbReference type="PANTHER" id="PTHR46656:SF3">
    <property type="entry name" value="PUTATIVE-RELATED"/>
    <property type="match status" value="1"/>
</dbReference>
<evidence type="ECO:0000313" key="3">
    <source>
        <dbReference type="Proteomes" id="UP000355283"/>
    </source>
</evidence>
<proteinExistence type="predicted"/>
<gene>
    <name evidence="2" type="ORF">NSK_002631</name>
</gene>
<dbReference type="EMBL" id="SDOX01000010">
    <property type="protein sequence ID" value="TFJ85811.1"/>
    <property type="molecule type" value="Genomic_DNA"/>
</dbReference>
<dbReference type="Proteomes" id="UP000355283">
    <property type="component" value="Unassembled WGS sequence"/>
</dbReference>
<dbReference type="Gene3D" id="3.40.50.2000">
    <property type="entry name" value="Glycogen Phosphorylase B"/>
    <property type="match status" value="1"/>
</dbReference>
<keyword evidence="1" id="KW-0732">Signal</keyword>